<dbReference type="EC" id="1.1.1.100" evidence="4"/>
<dbReference type="FunFam" id="3.40.50.720:FF:000084">
    <property type="entry name" value="Short-chain dehydrogenase reductase"/>
    <property type="match status" value="1"/>
</dbReference>
<keyword evidence="5" id="KW-1185">Reference proteome</keyword>
<dbReference type="eggNOG" id="COG1028">
    <property type="taxonomic scope" value="Bacteria"/>
</dbReference>
<keyword evidence="2 4" id="KW-0560">Oxidoreductase</keyword>
<feature type="region of interest" description="Disordered" evidence="3">
    <location>
        <begin position="1"/>
        <end position="47"/>
    </location>
</feature>
<evidence type="ECO:0000256" key="2">
    <source>
        <dbReference type="ARBA" id="ARBA00023002"/>
    </source>
</evidence>
<dbReference type="STRING" id="1437603.GCA_000771525_00929"/>
<dbReference type="PRINTS" id="PR00080">
    <property type="entry name" value="SDRFAMILY"/>
</dbReference>
<accession>A0A087BVH3</accession>
<evidence type="ECO:0000313" key="4">
    <source>
        <dbReference type="EMBL" id="KFI75023.1"/>
    </source>
</evidence>
<sequence length="303" mass="32279">MTGLNTLEQSDNDTAARVAKDYPPQTQNPPGTVVAMTPEPDHGESSWVGRNRLEGIRALITGGDSGIGRATAIAFAREGAHVAISCLPSEVIDAQHTREIVDVDKRGSCEILEADIRDEHMARRLVDDSARTLGGLDVLVNNAGTQRGRRDNGFADLTTEEMRDVFDTNLFGTFWVTQQALHYLKAGSSIINVTSIQAYEPSGNLTDYAATKAALTNFTANLAQQLGPRGIRVNAVAPGPIWTPLIASTMPSEHIPDFGKNTPLGRPGQPAELAGAMVFLANDAEASYVSGTVLAVTGGRPIF</sequence>
<organism evidence="4 5">
    <name type="scientific">Bifidobacterium mongoliense DSM 21395</name>
    <dbReference type="NCBI Taxonomy" id="1437603"/>
    <lineage>
        <taxon>Bacteria</taxon>
        <taxon>Bacillati</taxon>
        <taxon>Actinomycetota</taxon>
        <taxon>Actinomycetes</taxon>
        <taxon>Bifidobacteriales</taxon>
        <taxon>Bifidobacteriaceae</taxon>
        <taxon>Bifidobacterium</taxon>
    </lineage>
</organism>
<dbReference type="InterPro" id="IPR036291">
    <property type="entry name" value="NAD(P)-bd_dom_sf"/>
</dbReference>
<proteinExistence type="inferred from homology"/>
<protein>
    <submittedName>
        <fullName evidence="4">Putative oxidoreductase</fullName>
        <ecNumber evidence="4">1.1.1.100</ecNumber>
    </submittedName>
</protein>
<dbReference type="Proteomes" id="UP000029082">
    <property type="component" value="Unassembled WGS sequence"/>
</dbReference>
<dbReference type="AlphaFoldDB" id="A0A087BVH3"/>
<feature type="compositionally biased region" description="Polar residues" evidence="3">
    <location>
        <begin position="1"/>
        <end position="13"/>
    </location>
</feature>
<dbReference type="InterPro" id="IPR002347">
    <property type="entry name" value="SDR_fam"/>
</dbReference>
<evidence type="ECO:0000313" key="5">
    <source>
        <dbReference type="Proteomes" id="UP000029082"/>
    </source>
</evidence>
<comment type="caution">
    <text evidence="4">The sequence shown here is derived from an EMBL/GenBank/DDBJ whole genome shotgun (WGS) entry which is preliminary data.</text>
</comment>
<dbReference type="GeneID" id="93095287"/>
<gene>
    <name evidence="4" type="ORF">BMON_1799</name>
</gene>
<dbReference type="PANTHER" id="PTHR48107">
    <property type="entry name" value="NADPH-DEPENDENT ALDEHYDE REDUCTASE-LIKE PROTEIN, CHLOROPLASTIC-RELATED"/>
    <property type="match status" value="1"/>
</dbReference>
<dbReference type="SUPFAM" id="SSF51735">
    <property type="entry name" value="NAD(P)-binding Rossmann-fold domains"/>
    <property type="match status" value="1"/>
</dbReference>
<dbReference type="InterPro" id="IPR020904">
    <property type="entry name" value="Sc_DH/Rdtase_CS"/>
</dbReference>
<evidence type="ECO:0000256" key="1">
    <source>
        <dbReference type="ARBA" id="ARBA00006484"/>
    </source>
</evidence>
<dbReference type="PRINTS" id="PR00081">
    <property type="entry name" value="GDHRDH"/>
</dbReference>
<dbReference type="RefSeq" id="WP_081882992.1">
    <property type="nucleotide sequence ID" value="NZ_JDUO01000024.1"/>
</dbReference>
<reference evidence="4 5" key="1">
    <citation type="submission" date="2014-03" db="EMBL/GenBank/DDBJ databases">
        <title>Genomics of Bifidobacteria.</title>
        <authorList>
            <person name="Ventura M."/>
            <person name="Milani C."/>
            <person name="Lugli G.A."/>
        </authorList>
    </citation>
    <scope>NUCLEOTIDE SEQUENCE [LARGE SCALE GENOMIC DNA]</scope>
    <source>
        <strain evidence="4 5">DSM 21395</strain>
    </source>
</reference>
<comment type="similarity">
    <text evidence="1">Belongs to the short-chain dehydrogenases/reductases (SDR) family.</text>
</comment>
<dbReference type="PROSITE" id="PS00061">
    <property type="entry name" value="ADH_SHORT"/>
    <property type="match status" value="1"/>
</dbReference>
<dbReference type="Pfam" id="PF13561">
    <property type="entry name" value="adh_short_C2"/>
    <property type="match status" value="1"/>
</dbReference>
<dbReference type="OrthoDB" id="286404at2"/>
<dbReference type="GO" id="GO:0004316">
    <property type="term" value="F:3-oxoacyl-[acyl-carrier-protein] reductase (NADPH) activity"/>
    <property type="evidence" value="ECO:0007669"/>
    <property type="project" value="UniProtKB-EC"/>
</dbReference>
<name>A0A087BVH3_9BIFI</name>
<evidence type="ECO:0000256" key="3">
    <source>
        <dbReference type="SAM" id="MobiDB-lite"/>
    </source>
</evidence>
<dbReference type="EMBL" id="JGZE01000020">
    <property type="protein sequence ID" value="KFI75023.1"/>
    <property type="molecule type" value="Genomic_DNA"/>
</dbReference>
<dbReference type="Gene3D" id="3.40.50.720">
    <property type="entry name" value="NAD(P)-binding Rossmann-like Domain"/>
    <property type="match status" value="1"/>
</dbReference>
<dbReference type="PANTHER" id="PTHR48107:SF16">
    <property type="entry name" value="NADPH-DEPENDENT ALDEHYDE REDUCTASE 1, CHLOROPLASTIC"/>
    <property type="match status" value="1"/>
</dbReference>